<dbReference type="SMART" id="SM00448">
    <property type="entry name" value="REC"/>
    <property type="match status" value="1"/>
</dbReference>
<dbReference type="PANTHER" id="PTHR44591">
    <property type="entry name" value="STRESS RESPONSE REGULATOR PROTEIN 1"/>
    <property type="match status" value="1"/>
</dbReference>
<dbReference type="Gene3D" id="3.40.50.2300">
    <property type="match status" value="1"/>
</dbReference>
<evidence type="ECO:0000313" key="4">
    <source>
        <dbReference type="EMBL" id="SMC59290.1"/>
    </source>
</evidence>
<keyword evidence="1 2" id="KW-0597">Phosphoprotein</keyword>
<reference evidence="5" key="1">
    <citation type="submission" date="2017-04" db="EMBL/GenBank/DDBJ databases">
        <authorList>
            <person name="Varghese N."/>
            <person name="Submissions S."/>
        </authorList>
    </citation>
    <scope>NUCLEOTIDE SEQUENCE [LARGE SCALE GENOMIC DNA]</scope>
    <source>
        <strain evidence="5">DSM 12126</strain>
    </source>
</reference>
<evidence type="ECO:0000259" key="3">
    <source>
        <dbReference type="PROSITE" id="PS50110"/>
    </source>
</evidence>
<dbReference type="PROSITE" id="PS50110">
    <property type="entry name" value="RESPONSE_REGULATORY"/>
    <property type="match status" value="1"/>
</dbReference>
<evidence type="ECO:0000313" key="5">
    <source>
        <dbReference type="Proteomes" id="UP000192756"/>
    </source>
</evidence>
<dbReference type="InterPro" id="IPR001789">
    <property type="entry name" value="Sig_transdc_resp-reg_receiver"/>
</dbReference>
<dbReference type="GO" id="GO:0000160">
    <property type="term" value="P:phosphorelay signal transduction system"/>
    <property type="evidence" value="ECO:0007669"/>
    <property type="project" value="InterPro"/>
</dbReference>
<feature type="modified residue" description="4-aspartylphosphate" evidence="2">
    <location>
        <position position="54"/>
    </location>
</feature>
<protein>
    <submittedName>
        <fullName evidence="4">Response regulator receiver domain-containing protein</fullName>
    </submittedName>
</protein>
<accession>A0A1W2AFC9</accession>
<dbReference type="InterPro" id="IPR050595">
    <property type="entry name" value="Bact_response_regulator"/>
</dbReference>
<dbReference type="OrthoDB" id="767605at2"/>
<dbReference type="STRING" id="151894.SAMN04488524_1364"/>
<gene>
    <name evidence="4" type="ORF">SAMN04488524_1364</name>
</gene>
<proteinExistence type="predicted"/>
<dbReference type="Proteomes" id="UP000192756">
    <property type="component" value="Unassembled WGS sequence"/>
</dbReference>
<keyword evidence="5" id="KW-1185">Reference proteome</keyword>
<organism evidence="4 5">
    <name type="scientific">Pedobacter africanus</name>
    <dbReference type="NCBI Taxonomy" id="151894"/>
    <lineage>
        <taxon>Bacteria</taxon>
        <taxon>Pseudomonadati</taxon>
        <taxon>Bacteroidota</taxon>
        <taxon>Sphingobacteriia</taxon>
        <taxon>Sphingobacteriales</taxon>
        <taxon>Sphingobacteriaceae</taxon>
        <taxon>Pedobacter</taxon>
    </lineage>
</organism>
<dbReference type="PANTHER" id="PTHR44591:SF18">
    <property type="entry name" value="REGULATORY PROTEIN"/>
    <property type="match status" value="1"/>
</dbReference>
<name>A0A1W2AFC9_9SPHI</name>
<dbReference type="RefSeq" id="WP_084237603.1">
    <property type="nucleotide sequence ID" value="NZ_FWXT01000001.1"/>
</dbReference>
<feature type="domain" description="Response regulatory" evidence="3">
    <location>
        <begin position="3"/>
        <end position="117"/>
    </location>
</feature>
<dbReference type="SUPFAM" id="SSF52172">
    <property type="entry name" value="CheY-like"/>
    <property type="match status" value="1"/>
</dbReference>
<evidence type="ECO:0000256" key="2">
    <source>
        <dbReference type="PROSITE-ProRule" id="PRU00169"/>
    </source>
</evidence>
<dbReference type="InterPro" id="IPR011006">
    <property type="entry name" value="CheY-like_superfamily"/>
</dbReference>
<evidence type="ECO:0000256" key="1">
    <source>
        <dbReference type="ARBA" id="ARBA00022553"/>
    </source>
</evidence>
<dbReference type="Pfam" id="PF00072">
    <property type="entry name" value="Response_reg"/>
    <property type="match status" value="1"/>
</dbReference>
<dbReference type="EMBL" id="FWXT01000001">
    <property type="protein sequence ID" value="SMC59290.1"/>
    <property type="molecule type" value="Genomic_DNA"/>
</dbReference>
<sequence>METILVQDKDDAVLDVLSLALQEEGFEVISVNTCDEKKILELIDQQRPHVVMLDIRMSDQDCIDVCKLIKLKYPHLPVIALSCNNNVHEQYNTNGFDGYIKKPFDLDLLYKIIRKHISG</sequence>
<dbReference type="AlphaFoldDB" id="A0A1W2AFC9"/>